<dbReference type="Proteomes" id="UP000006753">
    <property type="component" value="Unassembled WGS sequence"/>
</dbReference>
<feature type="compositionally biased region" description="Basic residues" evidence="1">
    <location>
        <begin position="88"/>
        <end position="101"/>
    </location>
</feature>
<evidence type="ECO:0000256" key="1">
    <source>
        <dbReference type="SAM" id="MobiDB-lite"/>
    </source>
</evidence>
<organism evidence="2 3">
    <name type="scientific">Marssonina brunnea f. sp. multigermtubi (strain MB_m1)</name>
    <name type="common">Marssonina leaf spot fungus</name>
    <dbReference type="NCBI Taxonomy" id="1072389"/>
    <lineage>
        <taxon>Eukaryota</taxon>
        <taxon>Fungi</taxon>
        <taxon>Dikarya</taxon>
        <taxon>Ascomycota</taxon>
        <taxon>Pezizomycotina</taxon>
        <taxon>Leotiomycetes</taxon>
        <taxon>Helotiales</taxon>
        <taxon>Drepanopezizaceae</taxon>
        <taxon>Drepanopeziza</taxon>
    </lineage>
</organism>
<dbReference type="HOGENOM" id="CLU_1175638_0_0_1"/>
<name>K1WVE7_MARBU</name>
<sequence length="236" mass="25481">MERDASADVGGQSASRRLHIAHCTLHIAAGHGGHGGHGISKGDVGRPAQPSPGQPRPGTDQEYCVTTWTPQDLGTPVVGRPNETPTHPRVHRHSQPGRRGTRGPEAGWREAGGGRREAGEREAREVPGSRHLISEAEDRHDCIVHGCAVSGCEVSTRNKVYPDKTSGYCSTGLLSTPLPLCAVLVPYLATVLSPPGPAECKYNDHLALRRTREKHHILHPGSVMDHFPSLNIFQWT</sequence>
<evidence type="ECO:0000313" key="2">
    <source>
        <dbReference type="EMBL" id="EKD16447.1"/>
    </source>
</evidence>
<proteinExistence type="predicted"/>
<protein>
    <submittedName>
        <fullName evidence="2">Uncharacterized protein</fullName>
    </submittedName>
</protein>
<feature type="compositionally biased region" description="Gly residues" evidence="1">
    <location>
        <begin position="30"/>
        <end position="39"/>
    </location>
</feature>
<reference evidence="2 3" key="1">
    <citation type="journal article" date="2012" name="BMC Genomics">
        <title>Sequencing the genome of Marssonina brunnea reveals fungus-poplar co-evolution.</title>
        <authorList>
            <person name="Zhu S."/>
            <person name="Cao Y.-Z."/>
            <person name="Jiang C."/>
            <person name="Tan B.-Y."/>
            <person name="Wang Z."/>
            <person name="Feng S."/>
            <person name="Zhang L."/>
            <person name="Su X.-H."/>
            <person name="Brejova B."/>
            <person name="Vinar T."/>
            <person name="Xu M."/>
            <person name="Wang M.-X."/>
            <person name="Zhang S.-G."/>
            <person name="Huang M.-R."/>
            <person name="Wu R."/>
            <person name="Zhou Y."/>
        </authorList>
    </citation>
    <scope>NUCLEOTIDE SEQUENCE [LARGE SCALE GENOMIC DNA]</scope>
    <source>
        <strain evidence="2 3">MB_m1</strain>
    </source>
</reference>
<dbReference type="InParanoid" id="K1WVE7"/>
<keyword evidence="3" id="KW-1185">Reference proteome</keyword>
<accession>K1WVE7</accession>
<dbReference type="KEGG" id="mbe:MBM_05741"/>
<feature type="region of interest" description="Disordered" evidence="1">
    <location>
        <begin position="29"/>
        <end position="132"/>
    </location>
</feature>
<dbReference type="AlphaFoldDB" id="K1WVE7"/>
<dbReference type="EMBL" id="JH921439">
    <property type="protein sequence ID" value="EKD16447.1"/>
    <property type="molecule type" value="Genomic_DNA"/>
</dbReference>
<gene>
    <name evidence="2" type="ORF">MBM_05741</name>
</gene>
<feature type="compositionally biased region" description="Basic and acidic residues" evidence="1">
    <location>
        <begin position="112"/>
        <end position="132"/>
    </location>
</feature>
<evidence type="ECO:0000313" key="3">
    <source>
        <dbReference type="Proteomes" id="UP000006753"/>
    </source>
</evidence>